<keyword evidence="4" id="KW-0347">Helicase</keyword>
<dbReference type="InterPro" id="IPR014001">
    <property type="entry name" value="Helicase_ATP-bd"/>
</dbReference>
<evidence type="ECO:0000259" key="3">
    <source>
        <dbReference type="PROSITE" id="PS51194"/>
    </source>
</evidence>
<feature type="domain" description="Helicase C-terminal" evidence="3">
    <location>
        <begin position="920"/>
        <end position="1076"/>
    </location>
</feature>
<dbReference type="SMART" id="SM00487">
    <property type="entry name" value="DEXDc"/>
    <property type="match status" value="1"/>
</dbReference>
<dbReference type="AlphaFoldDB" id="A0A9D2H530"/>
<dbReference type="PROSITE" id="PS51192">
    <property type="entry name" value="HELICASE_ATP_BIND_1"/>
    <property type="match status" value="1"/>
</dbReference>
<keyword evidence="1" id="KW-0378">Hydrolase</keyword>
<evidence type="ECO:0000256" key="1">
    <source>
        <dbReference type="ARBA" id="ARBA00022801"/>
    </source>
</evidence>
<evidence type="ECO:0000313" key="5">
    <source>
        <dbReference type="Proteomes" id="UP000824220"/>
    </source>
</evidence>
<dbReference type="InterPro" id="IPR001650">
    <property type="entry name" value="Helicase_C-like"/>
</dbReference>
<keyword evidence="4" id="KW-0067">ATP-binding</keyword>
<proteinExistence type="predicted"/>
<protein>
    <submittedName>
        <fullName evidence="4">DEAD/DEAH box helicase</fullName>
    </submittedName>
</protein>
<organism evidence="4 5">
    <name type="scientific">Candidatus Microbacterium stercoravium</name>
    <dbReference type="NCBI Taxonomy" id="2838697"/>
    <lineage>
        <taxon>Bacteria</taxon>
        <taxon>Bacillati</taxon>
        <taxon>Actinomycetota</taxon>
        <taxon>Actinomycetes</taxon>
        <taxon>Micrococcales</taxon>
        <taxon>Microbacteriaceae</taxon>
        <taxon>Microbacterium</taxon>
    </lineage>
</organism>
<name>A0A9D2H530_9MICO</name>
<comment type="caution">
    <text evidence="4">The sequence shown here is derived from an EMBL/GenBank/DDBJ whole genome shotgun (WGS) entry which is preliminary data.</text>
</comment>
<reference evidence="4" key="1">
    <citation type="journal article" date="2021" name="PeerJ">
        <title>Extensive microbial diversity within the chicken gut microbiome revealed by metagenomics and culture.</title>
        <authorList>
            <person name="Gilroy R."/>
            <person name="Ravi A."/>
            <person name="Getino M."/>
            <person name="Pursley I."/>
            <person name="Horton D.L."/>
            <person name="Alikhan N.F."/>
            <person name="Baker D."/>
            <person name="Gharbi K."/>
            <person name="Hall N."/>
            <person name="Watson M."/>
            <person name="Adriaenssens E.M."/>
            <person name="Foster-Nyarko E."/>
            <person name="Jarju S."/>
            <person name="Secka A."/>
            <person name="Antonio M."/>
            <person name="Oren A."/>
            <person name="Chaudhuri R.R."/>
            <person name="La Ragione R."/>
            <person name="Hildebrand F."/>
            <person name="Pallen M.J."/>
        </authorList>
    </citation>
    <scope>NUCLEOTIDE SEQUENCE</scope>
    <source>
        <strain evidence="4">ChiHjej8B7-3636</strain>
    </source>
</reference>
<dbReference type="Pfam" id="PF00271">
    <property type="entry name" value="Helicase_C"/>
    <property type="match status" value="1"/>
</dbReference>
<dbReference type="InterPro" id="IPR000330">
    <property type="entry name" value="SNF2_N"/>
</dbReference>
<dbReference type="InterPro" id="IPR038718">
    <property type="entry name" value="SNF2-like_sf"/>
</dbReference>
<dbReference type="InterPro" id="IPR027417">
    <property type="entry name" value="P-loop_NTPase"/>
</dbReference>
<evidence type="ECO:0000259" key="2">
    <source>
        <dbReference type="PROSITE" id="PS51192"/>
    </source>
</evidence>
<dbReference type="Gene3D" id="3.40.50.10810">
    <property type="entry name" value="Tandem AAA-ATPase domain"/>
    <property type="match status" value="1"/>
</dbReference>
<dbReference type="GO" id="GO:0005524">
    <property type="term" value="F:ATP binding"/>
    <property type="evidence" value="ECO:0007669"/>
    <property type="project" value="InterPro"/>
</dbReference>
<keyword evidence="4" id="KW-0547">Nucleotide-binding</keyword>
<accession>A0A9D2H530</accession>
<dbReference type="Pfam" id="PF00176">
    <property type="entry name" value="SNF2-rel_dom"/>
    <property type="match status" value="1"/>
</dbReference>
<feature type="domain" description="Helicase ATP-binding" evidence="2">
    <location>
        <begin position="633"/>
        <end position="795"/>
    </location>
</feature>
<dbReference type="Gene3D" id="3.40.50.300">
    <property type="entry name" value="P-loop containing nucleotide triphosphate hydrolases"/>
    <property type="match status" value="1"/>
</dbReference>
<dbReference type="GO" id="GO:0004386">
    <property type="term" value="F:helicase activity"/>
    <property type="evidence" value="ECO:0007669"/>
    <property type="project" value="UniProtKB-KW"/>
</dbReference>
<sequence>MAGIELTDAHVDALFTEEDAADGRELVSLLPVRVLRAETGREFSAALVAVGSLNIEVEMRDTGSIDLWCAHDGAGFCAHGAAAILALADRDEPFGVGAPARGRSRRAPAADAWERTLKSVLPAPPGDGADPPGGFALLFDIREPEQGDPQGAGVAIRPAVRGSRGSAGRWVRTGISWQKIADSDDPDPRWRALADIEALFAGRHNFHASGARIRSGSRGASFGAGGWGAPDWIRLDAVPSRGLWEALLAAHDAGVEFVTDDRAQSGIALLDRAREAVLDLRMMGDRLWVEAVVSDADSTMGRAGLLPVGAPTAAMAQLDGDPPRLEALIPLLRPTTPEWDRLRGKRHVSVPAIRIPDFTNDYLPHLRDVAPLFSSDGSFEVPEPALAELVLAIRHAAPASRLFWEWELPPGERRNRQAERELLEQVERAAGPYAHLLGRGRSDRVFPPRDLDADETVEFLAHVLPALRRVERVRVEAHDEVPAFSFATEDPVIRIGADPSGEDWFELNVVVTIQGEPVSSSALLTALSHGRTYFRLLSGTVFPLTDERFTALRDVLTEAKALHDSPPDHPTLPRYDIDLWQQLADAGVLDTQHASWVETMRSLGDDRIEHRDPPGSFRADLREYQQQGFSWLDFLRRHRLGGILADDMGLGKTVQVLAAIEQARADEPDARFLVVTPTSVVGHWMAEAARFAPELEAVAITSTATARTSPLAHAIGNARLVVTSYAILRHDADDFAAAGFRILVLDEAQNVKNSSSKGYAAARLVGAPTVFVVTGTPLENNLMELFALVTLAAPGLVGTRSHFRERFSRAIEKRGGTERLAQLRARVRPFLLRRTKEQVAPELPSKTVQIREVPLHPAHQRAYDRRFRREQQKLLGLLDDVRQNQIQILASLTRLRREALDPSFGDAADIAGVRSAKLDALGELLDEITADGHRALVFSQFTDFLGLAAEVAERRGIRFSYLDGSTTGPQRQRMVDRFQNGEDPAFFISLKAGGTGLNLTAADYCILLDPWWNPAAEEQAIDRAHRIGQTKPVVVYRLISAGTIEQKVRDLQHKKRQLFSRMLEGAETPALTADDYRALVR</sequence>
<gene>
    <name evidence="4" type="ORF">H9800_04455</name>
</gene>
<dbReference type="GO" id="GO:0016787">
    <property type="term" value="F:hydrolase activity"/>
    <property type="evidence" value="ECO:0007669"/>
    <property type="project" value="UniProtKB-KW"/>
</dbReference>
<reference evidence="4" key="2">
    <citation type="submission" date="2021-04" db="EMBL/GenBank/DDBJ databases">
        <authorList>
            <person name="Gilroy R."/>
        </authorList>
    </citation>
    <scope>NUCLEOTIDE SEQUENCE</scope>
    <source>
        <strain evidence="4">ChiHjej8B7-3636</strain>
    </source>
</reference>
<evidence type="ECO:0000313" key="4">
    <source>
        <dbReference type="EMBL" id="HJA04092.1"/>
    </source>
</evidence>
<dbReference type="SMART" id="SM00490">
    <property type="entry name" value="HELICc"/>
    <property type="match status" value="1"/>
</dbReference>
<dbReference type="PANTHER" id="PTHR10799">
    <property type="entry name" value="SNF2/RAD54 HELICASE FAMILY"/>
    <property type="match status" value="1"/>
</dbReference>
<dbReference type="InterPro" id="IPR049730">
    <property type="entry name" value="SNF2/RAD54-like_C"/>
</dbReference>
<dbReference type="Proteomes" id="UP000824220">
    <property type="component" value="Unassembled WGS sequence"/>
</dbReference>
<dbReference type="SUPFAM" id="SSF52540">
    <property type="entry name" value="P-loop containing nucleoside triphosphate hydrolases"/>
    <property type="match status" value="2"/>
</dbReference>
<dbReference type="CDD" id="cd18793">
    <property type="entry name" value="SF2_C_SNF"/>
    <property type="match status" value="1"/>
</dbReference>
<dbReference type="PROSITE" id="PS51194">
    <property type="entry name" value="HELICASE_CTER"/>
    <property type="match status" value="1"/>
</dbReference>
<dbReference type="EMBL" id="DXAM01000059">
    <property type="protein sequence ID" value="HJA04092.1"/>
    <property type="molecule type" value="Genomic_DNA"/>
</dbReference>